<evidence type="ECO:0000313" key="9">
    <source>
        <dbReference type="Ensembl" id="ENSLOCP00000014475.1"/>
    </source>
</evidence>
<dbReference type="Pfam" id="PF01393">
    <property type="entry name" value="Chromo_shadow"/>
    <property type="match status" value="1"/>
</dbReference>
<dbReference type="PANTHER" id="PTHR22812">
    <property type="entry name" value="CHROMOBOX PROTEIN"/>
    <property type="match status" value="1"/>
</dbReference>
<feature type="domain" description="Chromo" evidence="8">
    <location>
        <begin position="108"/>
        <end position="166"/>
    </location>
</feature>
<dbReference type="FunFam" id="2.40.50.40:FF:000031">
    <property type="entry name" value="Heterochromatin protein 1"/>
    <property type="match status" value="1"/>
</dbReference>
<dbReference type="Ensembl" id="ENSLOCT00000014504.1">
    <property type="protein sequence ID" value="ENSLOCP00000014475.1"/>
    <property type="gene ID" value="ENSLOCG00000011762.1"/>
</dbReference>
<name>W5N1G6_LEPOC</name>
<dbReference type="FunFam" id="2.40.50.40:FF:000007">
    <property type="entry name" value="Chromobox protein homolog 1"/>
    <property type="match status" value="1"/>
</dbReference>
<evidence type="ECO:0000256" key="1">
    <source>
        <dbReference type="ARBA" id="ARBA00004123"/>
    </source>
</evidence>
<sequence length="171" mass="19449">MRKKQNVKQRRAEEAATAQEYVVEKIIDRRVTEGKVEYFLKWKGFPEADNTWEPEDNLDCPELIAEFQSRVGVSLEPPEQDREQPDGGEQQSHGQESAEPPRGFASGLEPECIIGSTDCEGELMFLLKWKGSEEVGLVPAREASVRCPEVVIAFYEERLTWHSGHEGERQS</sequence>
<dbReference type="InterPro" id="IPR016197">
    <property type="entry name" value="Chromo-like_dom_sf"/>
</dbReference>
<reference evidence="9" key="3">
    <citation type="submission" date="2025-09" db="UniProtKB">
        <authorList>
            <consortium name="Ensembl"/>
        </authorList>
    </citation>
    <scope>IDENTIFICATION</scope>
</reference>
<dbReference type="GO" id="GO:0005634">
    <property type="term" value="C:nucleus"/>
    <property type="evidence" value="ECO:0007669"/>
    <property type="project" value="UniProtKB-SubCell"/>
</dbReference>
<keyword evidence="4" id="KW-0804">Transcription</keyword>
<evidence type="ECO:0000256" key="4">
    <source>
        <dbReference type="ARBA" id="ARBA00023163"/>
    </source>
</evidence>
<keyword evidence="3" id="KW-0805">Transcription regulation</keyword>
<evidence type="ECO:0000259" key="8">
    <source>
        <dbReference type="PROSITE" id="PS50013"/>
    </source>
</evidence>
<evidence type="ECO:0000256" key="6">
    <source>
        <dbReference type="ARBA" id="ARBA00073803"/>
    </source>
</evidence>
<dbReference type="Gene3D" id="2.40.50.40">
    <property type="match status" value="2"/>
</dbReference>
<comment type="subcellular location">
    <subcellularLocation>
        <location evidence="1">Nucleus</location>
    </subcellularLocation>
</comment>
<organism evidence="9 10">
    <name type="scientific">Lepisosteus oculatus</name>
    <name type="common">Spotted gar</name>
    <dbReference type="NCBI Taxonomy" id="7918"/>
    <lineage>
        <taxon>Eukaryota</taxon>
        <taxon>Metazoa</taxon>
        <taxon>Chordata</taxon>
        <taxon>Craniata</taxon>
        <taxon>Vertebrata</taxon>
        <taxon>Euteleostomi</taxon>
        <taxon>Actinopterygii</taxon>
        <taxon>Neopterygii</taxon>
        <taxon>Holostei</taxon>
        <taxon>Semionotiformes</taxon>
        <taxon>Lepisosteidae</taxon>
        <taxon>Lepisosteus</taxon>
    </lineage>
</organism>
<feature type="domain" description="Chromo" evidence="8">
    <location>
        <begin position="21"/>
        <end position="79"/>
    </location>
</feature>
<keyword evidence="5" id="KW-0539">Nucleus</keyword>
<dbReference type="SUPFAM" id="SSF54160">
    <property type="entry name" value="Chromo domain-like"/>
    <property type="match status" value="2"/>
</dbReference>
<accession>W5N1G6</accession>
<reference evidence="10" key="1">
    <citation type="submission" date="2011-12" db="EMBL/GenBank/DDBJ databases">
        <title>The Draft Genome of Lepisosteus oculatus.</title>
        <authorList>
            <consortium name="The Broad Institute Genome Assembly &amp; Analysis Group"/>
            <consortium name="Computational R&amp;D Group"/>
            <consortium name="and Sequencing Platform"/>
            <person name="Di Palma F."/>
            <person name="Alfoldi J."/>
            <person name="Johnson J."/>
            <person name="Berlin A."/>
            <person name="Gnerre S."/>
            <person name="Jaffe D."/>
            <person name="MacCallum I."/>
            <person name="Young S."/>
            <person name="Walker B.J."/>
            <person name="Lander E.S."/>
            <person name="Lindblad-Toh K."/>
        </authorList>
    </citation>
    <scope>NUCLEOTIDE SEQUENCE [LARGE SCALE GENOMIC DNA]</scope>
</reference>
<dbReference type="AlphaFoldDB" id="W5N1G6"/>
<protein>
    <recommendedName>
        <fullName evidence="6">Heterochromatin protein 1</fullName>
    </recommendedName>
</protein>
<keyword evidence="10" id="KW-1185">Reference proteome</keyword>
<dbReference type="Bgee" id="ENSLOCG00000011762">
    <property type="expression patterns" value="Expressed in brain and 13 other cell types or tissues"/>
</dbReference>
<keyword evidence="2" id="KW-0677">Repeat</keyword>
<reference evidence="9" key="2">
    <citation type="submission" date="2025-08" db="UniProtKB">
        <authorList>
            <consortium name="Ensembl"/>
        </authorList>
    </citation>
    <scope>IDENTIFICATION</scope>
</reference>
<dbReference type="GeneTree" id="ENSGT00940000153305"/>
<dbReference type="GeneID" id="102699099"/>
<dbReference type="SMART" id="SM00298">
    <property type="entry name" value="CHROMO"/>
    <property type="match status" value="2"/>
</dbReference>
<dbReference type="Proteomes" id="UP000018468">
    <property type="component" value="Linkage group LG11"/>
</dbReference>
<dbReference type="CDD" id="cd18650">
    <property type="entry name" value="CD_HP1beta_Cbx1"/>
    <property type="match status" value="1"/>
</dbReference>
<dbReference type="HOGENOM" id="CLU_045874_1_2_1"/>
<dbReference type="InterPro" id="IPR017984">
    <property type="entry name" value="Chromo_dom_subgr"/>
</dbReference>
<proteinExistence type="predicted"/>
<evidence type="ECO:0000256" key="5">
    <source>
        <dbReference type="ARBA" id="ARBA00023242"/>
    </source>
</evidence>
<evidence type="ECO:0000256" key="2">
    <source>
        <dbReference type="ARBA" id="ARBA00022737"/>
    </source>
</evidence>
<evidence type="ECO:0000313" key="10">
    <source>
        <dbReference type="Proteomes" id="UP000018468"/>
    </source>
</evidence>
<dbReference type="InterPro" id="IPR008251">
    <property type="entry name" value="Chromo_shadow_dom"/>
</dbReference>
<feature type="region of interest" description="Disordered" evidence="7">
    <location>
        <begin position="71"/>
        <end position="110"/>
    </location>
</feature>
<dbReference type="GO" id="GO:0000792">
    <property type="term" value="C:heterochromatin"/>
    <property type="evidence" value="ECO:0007669"/>
    <property type="project" value="UniProtKB-ARBA"/>
</dbReference>
<dbReference type="PROSITE" id="PS50013">
    <property type="entry name" value="CHROMO_2"/>
    <property type="match status" value="2"/>
</dbReference>
<dbReference type="PRINTS" id="PR00504">
    <property type="entry name" value="CHROMODOMAIN"/>
</dbReference>
<evidence type="ECO:0000256" key="7">
    <source>
        <dbReference type="SAM" id="MobiDB-lite"/>
    </source>
</evidence>
<dbReference type="PROSITE" id="PS00598">
    <property type="entry name" value="CHROMO_1"/>
    <property type="match status" value="1"/>
</dbReference>
<dbReference type="SMART" id="SM00300">
    <property type="entry name" value="ChSh"/>
    <property type="match status" value="1"/>
</dbReference>
<evidence type="ECO:0000256" key="3">
    <source>
        <dbReference type="ARBA" id="ARBA00023015"/>
    </source>
</evidence>
<dbReference type="OrthoDB" id="433924at2759"/>
<dbReference type="InterPro" id="IPR000953">
    <property type="entry name" value="Chromo/chromo_shadow_dom"/>
</dbReference>
<dbReference type="Pfam" id="PF00385">
    <property type="entry name" value="Chromo"/>
    <property type="match status" value="1"/>
</dbReference>
<dbReference type="InterPro" id="IPR051219">
    <property type="entry name" value="Heterochromatin_chromo-domain"/>
</dbReference>
<dbReference type="InterPro" id="IPR023779">
    <property type="entry name" value="Chromodomain_CS"/>
</dbReference>
<dbReference type="InterPro" id="IPR023780">
    <property type="entry name" value="Chromo_domain"/>
</dbReference>
<dbReference type="EMBL" id="AHAT01004521">
    <property type="status" value="NOT_ANNOTATED_CDS"/>
    <property type="molecule type" value="Genomic_DNA"/>
</dbReference>